<dbReference type="Gene3D" id="3.40.50.720">
    <property type="entry name" value="NAD(P)-binding Rossmann-like Domain"/>
    <property type="match status" value="1"/>
</dbReference>
<comment type="caution">
    <text evidence="5">The sequence shown here is derived from an EMBL/GenBank/DDBJ whole genome shotgun (WGS) entry which is preliminary data.</text>
</comment>
<comment type="pathway">
    <text evidence="1">Metabolic intermediate biosynthesis; chorismate biosynthesis; chorismate from D-erythrose 4-phosphate and phosphoenolpyruvate: step 4/7.</text>
</comment>
<dbReference type="PANTHER" id="PTHR21089:SF1">
    <property type="entry name" value="BIFUNCTIONAL 3-DEHYDROQUINATE DEHYDRATASE_SHIKIMATE DEHYDROGENASE, CHLOROPLASTIC"/>
    <property type="match status" value="1"/>
</dbReference>
<dbReference type="InterPro" id="IPR046346">
    <property type="entry name" value="Aminoacid_DH-like_N_sf"/>
</dbReference>
<proteinExistence type="predicted"/>
<dbReference type="GO" id="GO:0009073">
    <property type="term" value="P:aromatic amino acid family biosynthetic process"/>
    <property type="evidence" value="ECO:0007669"/>
    <property type="project" value="UniProtKB-KW"/>
</dbReference>
<dbReference type="Proteomes" id="UP000241167">
    <property type="component" value="Unassembled WGS sequence"/>
</dbReference>
<evidence type="ECO:0000313" key="6">
    <source>
        <dbReference type="Proteomes" id="UP000241167"/>
    </source>
</evidence>
<dbReference type="RefSeq" id="WP_106511739.1">
    <property type="nucleotide sequence ID" value="NZ_PXYI01000002.1"/>
</dbReference>
<sequence length="273" mass="28512">MTIPYAEVIGDPIAHSKSPLIHGLWLKQLGLPFDYRRTRVVAEDLGAYFDRRRADPDWRGCNITIPHKIAAIAHVDSCDSGEVGAINCVVPEGAGLRGLNSDVLGLVEALQACDANGPAVLLGTGGAARAALAWMAGAGVSEIRILARDRAKAEQLLQAFDAPGRVFGLDAADDALAGAAGLLNATPMGMDGFDPVPEAVLTALQGLRPNGFVLDMVYVPVDTLLLQRARAAGLIPVDGLAMLIGQAKSAFRLFFGTNPPAAGDAELRAILTS</sequence>
<dbReference type="InterPro" id="IPR013708">
    <property type="entry name" value="Shikimate_DH-bd_N"/>
</dbReference>
<protein>
    <submittedName>
        <fullName evidence="5">Shikimate dehydrogenase</fullName>
    </submittedName>
</protein>
<dbReference type="InterPro" id="IPR036291">
    <property type="entry name" value="NAD(P)-bd_dom_sf"/>
</dbReference>
<dbReference type="AlphaFoldDB" id="A0A2P7QUE0"/>
<organism evidence="5 6">
    <name type="scientific">Allosphingosinicella deserti</name>
    <dbReference type="NCBI Taxonomy" id="2116704"/>
    <lineage>
        <taxon>Bacteria</taxon>
        <taxon>Pseudomonadati</taxon>
        <taxon>Pseudomonadota</taxon>
        <taxon>Alphaproteobacteria</taxon>
        <taxon>Sphingomonadales</taxon>
        <taxon>Sphingomonadaceae</taxon>
        <taxon>Allosphingosinicella</taxon>
    </lineage>
</organism>
<dbReference type="SUPFAM" id="SSF53223">
    <property type="entry name" value="Aminoacid dehydrogenase-like, N-terminal domain"/>
    <property type="match status" value="1"/>
</dbReference>
<dbReference type="PANTHER" id="PTHR21089">
    <property type="entry name" value="SHIKIMATE DEHYDROGENASE"/>
    <property type="match status" value="1"/>
</dbReference>
<evidence type="ECO:0000256" key="3">
    <source>
        <dbReference type="ARBA" id="ARBA00023141"/>
    </source>
</evidence>
<evidence type="ECO:0000313" key="5">
    <source>
        <dbReference type="EMBL" id="PSJ41577.1"/>
    </source>
</evidence>
<evidence type="ECO:0000256" key="2">
    <source>
        <dbReference type="ARBA" id="ARBA00023002"/>
    </source>
</evidence>
<evidence type="ECO:0000256" key="1">
    <source>
        <dbReference type="ARBA" id="ARBA00004871"/>
    </source>
</evidence>
<reference evidence="5 6" key="1">
    <citation type="submission" date="2018-03" db="EMBL/GenBank/DDBJ databases">
        <title>The draft genome of Sphingosinicella sp. GL-C-18.</title>
        <authorList>
            <person name="Liu L."/>
            <person name="Li L."/>
            <person name="Liang L."/>
            <person name="Zhang X."/>
            <person name="Wang T."/>
        </authorList>
    </citation>
    <scope>NUCLEOTIDE SEQUENCE [LARGE SCALE GENOMIC DNA]</scope>
    <source>
        <strain evidence="5 6">GL-C-18</strain>
    </source>
</reference>
<keyword evidence="6" id="KW-1185">Reference proteome</keyword>
<name>A0A2P7QUE0_9SPHN</name>
<dbReference type="SUPFAM" id="SSF51735">
    <property type="entry name" value="NAD(P)-binding Rossmann-fold domains"/>
    <property type="match status" value="1"/>
</dbReference>
<keyword evidence="3" id="KW-0028">Amino-acid biosynthesis</keyword>
<dbReference type="GO" id="GO:0009423">
    <property type="term" value="P:chorismate biosynthetic process"/>
    <property type="evidence" value="ECO:0007669"/>
    <property type="project" value="TreeGrafter"/>
</dbReference>
<dbReference type="InterPro" id="IPR022893">
    <property type="entry name" value="Shikimate_DH_fam"/>
</dbReference>
<dbReference type="Gene3D" id="3.40.50.10860">
    <property type="entry name" value="Leucine Dehydrogenase, chain A, domain 1"/>
    <property type="match status" value="1"/>
</dbReference>
<keyword evidence="2" id="KW-0560">Oxidoreductase</keyword>
<dbReference type="OrthoDB" id="9792692at2"/>
<dbReference type="EMBL" id="PXYI01000002">
    <property type="protein sequence ID" value="PSJ41577.1"/>
    <property type="molecule type" value="Genomic_DNA"/>
</dbReference>
<dbReference type="Pfam" id="PF08501">
    <property type="entry name" value="Shikimate_dh_N"/>
    <property type="match status" value="1"/>
</dbReference>
<dbReference type="GO" id="GO:0019632">
    <property type="term" value="P:shikimate metabolic process"/>
    <property type="evidence" value="ECO:0007669"/>
    <property type="project" value="TreeGrafter"/>
</dbReference>
<dbReference type="GO" id="GO:0004764">
    <property type="term" value="F:shikimate 3-dehydrogenase (NADP+) activity"/>
    <property type="evidence" value="ECO:0007669"/>
    <property type="project" value="InterPro"/>
</dbReference>
<gene>
    <name evidence="5" type="ORF">C7I55_04530</name>
</gene>
<feature type="domain" description="Shikimate dehydrogenase substrate binding N-terminal" evidence="4">
    <location>
        <begin position="8"/>
        <end position="89"/>
    </location>
</feature>
<dbReference type="CDD" id="cd01065">
    <property type="entry name" value="NAD_bind_Shikimate_DH"/>
    <property type="match status" value="1"/>
</dbReference>
<accession>A0A2P7QUE0</accession>
<evidence type="ECO:0000259" key="4">
    <source>
        <dbReference type="Pfam" id="PF08501"/>
    </source>
</evidence>
<keyword evidence="3" id="KW-0057">Aromatic amino acid biosynthesis</keyword>